<sequence length="69" mass="7845">MPSIKRRSSSRLTEVHGPVTVCAWHAQWDEQPLDERAKIKSRQGVRYSPLSCFMAFGASLPLPQRLHAQ</sequence>
<proteinExistence type="predicted"/>
<accession>A0A5C5PIA0</accession>
<evidence type="ECO:0000313" key="1">
    <source>
        <dbReference type="EMBL" id="TWR65832.1"/>
    </source>
</evidence>
<dbReference type="AlphaFoldDB" id="A0A5C5PIA0"/>
<evidence type="ECO:0000313" key="2">
    <source>
        <dbReference type="Proteomes" id="UP000317267"/>
    </source>
</evidence>
<comment type="caution">
    <text evidence="1">The sequence shown here is derived from an EMBL/GenBank/DDBJ whole genome shotgun (WGS) entry which is preliminary data.</text>
</comment>
<dbReference type="EMBL" id="VFES01000008">
    <property type="protein sequence ID" value="TWR65832.1"/>
    <property type="molecule type" value="Genomic_DNA"/>
</dbReference>
<dbReference type="OrthoDB" id="9803968at2"/>
<reference evidence="1 2" key="1">
    <citation type="submission" date="2019-06" db="EMBL/GenBank/DDBJ databases">
        <title>Pseudomonas bimorpha sp. nov. isolated from bovine raw milk and skim milk concentrate.</title>
        <authorList>
            <person name="Hofmann K."/>
            <person name="Huptas C."/>
            <person name="Doll E."/>
            <person name="Scherer S."/>
            <person name="Wenning M."/>
        </authorList>
    </citation>
    <scope>NUCLEOTIDE SEQUENCE [LARGE SCALE GENOMIC DNA]</scope>
    <source>
        <strain evidence="1 2">DSM 17515</strain>
    </source>
</reference>
<gene>
    <name evidence="1" type="ORF">FIV39_14750</name>
</gene>
<protein>
    <submittedName>
        <fullName evidence="1">Uncharacterized protein</fullName>
    </submittedName>
</protein>
<organism evidence="1 2">
    <name type="scientific">Pseudomonas grimontii</name>
    <dbReference type="NCBI Taxonomy" id="129847"/>
    <lineage>
        <taxon>Bacteria</taxon>
        <taxon>Pseudomonadati</taxon>
        <taxon>Pseudomonadota</taxon>
        <taxon>Gammaproteobacteria</taxon>
        <taxon>Pseudomonadales</taxon>
        <taxon>Pseudomonadaceae</taxon>
        <taxon>Pseudomonas</taxon>
    </lineage>
</organism>
<name>A0A5C5PIA0_9PSED</name>
<dbReference type="Proteomes" id="UP000317267">
    <property type="component" value="Unassembled WGS sequence"/>
</dbReference>